<evidence type="ECO:0000313" key="1">
    <source>
        <dbReference type="EMBL" id="KZT76653.1"/>
    </source>
</evidence>
<dbReference type="AlphaFoldDB" id="A0A2Z7A0T8"/>
<organism evidence="1 2">
    <name type="scientific">Dorcoceras hygrometricum</name>
    <dbReference type="NCBI Taxonomy" id="472368"/>
    <lineage>
        <taxon>Eukaryota</taxon>
        <taxon>Viridiplantae</taxon>
        <taxon>Streptophyta</taxon>
        <taxon>Embryophyta</taxon>
        <taxon>Tracheophyta</taxon>
        <taxon>Spermatophyta</taxon>
        <taxon>Magnoliopsida</taxon>
        <taxon>eudicotyledons</taxon>
        <taxon>Gunneridae</taxon>
        <taxon>Pentapetalae</taxon>
        <taxon>asterids</taxon>
        <taxon>lamiids</taxon>
        <taxon>Lamiales</taxon>
        <taxon>Gesneriaceae</taxon>
        <taxon>Didymocarpoideae</taxon>
        <taxon>Trichosporeae</taxon>
        <taxon>Loxocarpinae</taxon>
        <taxon>Dorcoceras</taxon>
    </lineage>
</organism>
<proteinExistence type="predicted"/>
<name>A0A2Z7A0T8_9LAMI</name>
<dbReference type="Proteomes" id="UP000250235">
    <property type="component" value="Unassembled WGS sequence"/>
</dbReference>
<gene>
    <name evidence="1" type="ORF">F511_46324</name>
</gene>
<sequence length="109" mass="11448">MLAVRLSHERQPHVAPLLGVLLRDVASLVALDGRVSPPHDGATDRRFLPLAAAHDNAGRATLRATSCAAVRFFRVAAAGRPPLRRCSGDVVTAGLILSRVLFGPVPGSP</sequence>
<keyword evidence="2" id="KW-1185">Reference proteome</keyword>
<reference evidence="1 2" key="1">
    <citation type="journal article" date="2015" name="Proc. Natl. Acad. Sci. U.S.A.">
        <title>The resurrection genome of Boea hygrometrica: A blueprint for survival of dehydration.</title>
        <authorList>
            <person name="Xiao L."/>
            <person name="Yang G."/>
            <person name="Zhang L."/>
            <person name="Yang X."/>
            <person name="Zhao S."/>
            <person name="Ji Z."/>
            <person name="Zhou Q."/>
            <person name="Hu M."/>
            <person name="Wang Y."/>
            <person name="Chen M."/>
            <person name="Xu Y."/>
            <person name="Jin H."/>
            <person name="Xiao X."/>
            <person name="Hu G."/>
            <person name="Bao F."/>
            <person name="Hu Y."/>
            <person name="Wan P."/>
            <person name="Li L."/>
            <person name="Deng X."/>
            <person name="Kuang T."/>
            <person name="Xiang C."/>
            <person name="Zhu J.K."/>
            <person name="Oliver M.J."/>
            <person name="He Y."/>
        </authorList>
    </citation>
    <scope>NUCLEOTIDE SEQUENCE [LARGE SCALE GENOMIC DNA]</scope>
    <source>
        <strain evidence="2">cv. XS01</strain>
    </source>
</reference>
<dbReference type="EMBL" id="KV104211">
    <property type="protein sequence ID" value="KZT76653.1"/>
    <property type="molecule type" value="Genomic_DNA"/>
</dbReference>
<evidence type="ECO:0000313" key="2">
    <source>
        <dbReference type="Proteomes" id="UP000250235"/>
    </source>
</evidence>
<protein>
    <submittedName>
        <fullName evidence="1">Uncharacterized protein</fullName>
    </submittedName>
</protein>
<accession>A0A2Z7A0T8</accession>